<dbReference type="Proteomes" id="UP000715095">
    <property type="component" value="Unassembled WGS sequence"/>
</dbReference>
<evidence type="ECO:0000256" key="2">
    <source>
        <dbReference type="ARBA" id="ARBA00023125"/>
    </source>
</evidence>
<reference evidence="7 8" key="1">
    <citation type="journal article" date="2021" name="Sci. Rep.">
        <title>The distribution of antibiotic resistance genes in chicken gut microbiota commensals.</title>
        <authorList>
            <person name="Juricova H."/>
            <person name="Matiasovicova J."/>
            <person name="Kubasova T."/>
            <person name="Cejkova D."/>
            <person name="Rychlik I."/>
        </authorList>
    </citation>
    <scope>NUCLEOTIDE SEQUENCE [LARGE SCALE GENOMIC DNA]</scope>
    <source>
        <strain evidence="7 8">An829</strain>
    </source>
</reference>
<feature type="domain" description="Response regulatory" evidence="6">
    <location>
        <begin position="21"/>
        <end position="135"/>
    </location>
</feature>
<dbReference type="InterPro" id="IPR011006">
    <property type="entry name" value="CheY-like_superfamily"/>
</dbReference>
<proteinExistence type="predicted"/>
<dbReference type="InterPro" id="IPR016032">
    <property type="entry name" value="Sig_transdc_resp-reg_C-effctor"/>
</dbReference>
<dbReference type="PROSITE" id="PS00622">
    <property type="entry name" value="HTH_LUXR_1"/>
    <property type="match status" value="1"/>
</dbReference>
<dbReference type="InterPro" id="IPR001789">
    <property type="entry name" value="Sig_transdc_resp-reg_receiver"/>
</dbReference>
<dbReference type="RefSeq" id="WP_205103293.1">
    <property type="nucleotide sequence ID" value="NZ_JACJJC010000012.1"/>
</dbReference>
<name>A0ABS2DT26_9BURK</name>
<dbReference type="CDD" id="cd17537">
    <property type="entry name" value="REC_FixJ"/>
    <property type="match status" value="1"/>
</dbReference>
<evidence type="ECO:0000313" key="8">
    <source>
        <dbReference type="Proteomes" id="UP000715095"/>
    </source>
</evidence>
<dbReference type="Gene3D" id="1.10.10.10">
    <property type="entry name" value="Winged helix-like DNA-binding domain superfamily/Winged helix DNA-binding domain"/>
    <property type="match status" value="1"/>
</dbReference>
<keyword evidence="8" id="KW-1185">Reference proteome</keyword>
<gene>
    <name evidence="7" type="ORF">H6A60_08170</name>
</gene>
<keyword evidence="2" id="KW-0238">DNA-binding</keyword>
<accession>A0ABS2DT26</accession>
<dbReference type="SUPFAM" id="SSF52172">
    <property type="entry name" value="CheY-like"/>
    <property type="match status" value="1"/>
</dbReference>
<evidence type="ECO:0000259" key="6">
    <source>
        <dbReference type="PROSITE" id="PS50110"/>
    </source>
</evidence>
<sequence>MRPQDVVLSDEEISQAKREVLIRVVDDDDSLRDALCFVLETEGWKTAAHASASEFLKSDSPSVPGCVVLDIRMPGMSGLEAQRAMSERGIDLPIVFLTGHGDIDMAVGALQEGAVDFIQKPVDNERLLAVIAYAANKHLAARSGRVDGETLLKRAAELTDREKEIAAALADGLVNREIAARLSIAQRTVEVHRAAVMRKLGIRKPSELEPIRKCLK</sequence>
<keyword evidence="1" id="KW-0805">Transcription regulation</keyword>
<dbReference type="CDD" id="cd06170">
    <property type="entry name" value="LuxR_C_like"/>
    <property type="match status" value="1"/>
</dbReference>
<comment type="caution">
    <text evidence="7">The sequence shown here is derived from an EMBL/GenBank/DDBJ whole genome shotgun (WGS) entry which is preliminary data.</text>
</comment>
<evidence type="ECO:0000256" key="4">
    <source>
        <dbReference type="PROSITE-ProRule" id="PRU00169"/>
    </source>
</evidence>
<keyword evidence="3" id="KW-0804">Transcription</keyword>
<feature type="modified residue" description="4-aspartylphosphate" evidence="4">
    <location>
        <position position="70"/>
    </location>
</feature>
<dbReference type="PANTHER" id="PTHR44688:SF16">
    <property type="entry name" value="DNA-BINDING TRANSCRIPTIONAL ACTIVATOR DEVR_DOSR"/>
    <property type="match status" value="1"/>
</dbReference>
<evidence type="ECO:0000313" key="7">
    <source>
        <dbReference type="EMBL" id="MBM6704454.1"/>
    </source>
</evidence>
<dbReference type="PANTHER" id="PTHR44688">
    <property type="entry name" value="DNA-BINDING TRANSCRIPTIONAL ACTIVATOR DEVR_DOSR"/>
    <property type="match status" value="1"/>
</dbReference>
<dbReference type="PROSITE" id="PS50043">
    <property type="entry name" value="HTH_LUXR_2"/>
    <property type="match status" value="1"/>
</dbReference>
<organism evidence="7 8">
    <name type="scientific">Sutterella massiliensis</name>
    <dbReference type="NCBI Taxonomy" id="1816689"/>
    <lineage>
        <taxon>Bacteria</taxon>
        <taxon>Pseudomonadati</taxon>
        <taxon>Pseudomonadota</taxon>
        <taxon>Betaproteobacteria</taxon>
        <taxon>Burkholderiales</taxon>
        <taxon>Sutterellaceae</taxon>
        <taxon>Sutterella</taxon>
    </lineage>
</organism>
<dbReference type="SUPFAM" id="SSF46894">
    <property type="entry name" value="C-terminal effector domain of the bipartite response regulators"/>
    <property type="match status" value="1"/>
</dbReference>
<feature type="domain" description="HTH luxR-type" evidence="5">
    <location>
        <begin position="151"/>
        <end position="216"/>
    </location>
</feature>
<dbReference type="SMART" id="SM00421">
    <property type="entry name" value="HTH_LUXR"/>
    <property type="match status" value="1"/>
</dbReference>
<dbReference type="EMBL" id="JACJJC010000012">
    <property type="protein sequence ID" value="MBM6704454.1"/>
    <property type="molecule type" value="Genomic_DNA"/>
</dbReference>
<dbReference type="Pfam" id="PF00072">
    <property type="entry name" value="Response_reg"/>
    <property type="match status" value="1"/>
</dbReference>
<evidence type="ECO:0000256" key="3">
    <source>
        <dbReference type="ARBA" id="ARBA00023163"/>
    </source>
</evidence>
<dbReference type="Gene3D" id="3.40.50.2300">
    <property type="match status" value="1"/>
</dbReference>
<protein>
    <submittedName>
        <fullName evidence="7">Response regulator transcription factor</fullName>
    </submittedName>
</protein>
<dbReference type="InterPro" id="IPR000792">
    <property type="entry name" value="Tscrpt_reg_LuxR_C"/>
</dbReference>
<dbReference type="PRINTS" id="PR00038">
    <property type="entry name" value="HTHLUXR"/>
</dbReference>
<evidence type="ECO:0000256" key="1">
    <source>
        <dbReference type="ARBA" id="ARBA00023015"/>
    </source>
</evidence>
<dbReference type="PROSITE" id="PS50110">
    <property type="entry name" value="RESPONSE_REGULATORY"/>
    <property type="match status" value="1"/>
</dbReference>
<dbReference type="Pfam" id="PF00196">
    <property type="entry name" value="GerE"/>
    <property type="match status" value="1"/>
</dbReference>
<dbReference type="InterPro" id="IPR036388">
    <property type="entry name" value="WH-like_DNA-bd_sf"/>
</dbReference>
<keyword evidence="4" id="KW-0597">Phosphoprotein</keyword>
<evidence type="ECO:0000259" key="5">
    <source>
        <dbReference type="PROSITE" id="PS50043"/>
    </source>
</evidence>
<dbReference type="SMART" id="SM00448">
    <property type="entry name" value="REC"/>
    <property type="match status" value="1"/>
</dbReference>